<dbReference type="Proteomes" id="UP000198940">
    <property type="component" value="Unassembled WGS sequence"/>
</dbReference>
<accession>A0A1M6YT25</accession>
<evidence type="ECO:0000313" key="9">
    <source>
        <dbReference type="Proteomes" id="UP000198940"/>
    </source>
</evidence>
<feature type="transmembrane region" description="Helical" evidence="5">
    <location>
        <begin position="45"/>
        <end position="67"/>
    </location>
</feature>
<dbReference type="OrthoDB" id="8161897at2"/>
<keyword evidence="9" id="KW-1185">Reference proteome</keyword>
<name>A0A1M6YT25_9FLAO</name>
<reference evidence="7 8" key="1">
    <citation type="submission" date="2016-11" db="EMBL/GenBank/DDBJ databases">
        <authorList>
            <person name="Varghese N."/>
            <person name="Submissions S."/>
        </authorList>
    </citation>
    <scope>NUCLEOTIDE SEQUENCE [LARGE SCALE GENOMIC DNA]</scope>
    <source>
        <strain evidence="7 8">CGMCC 1.12174</strain>
        <strain evidence="6 9">DSM 26351</strain>
    </source>
</reference>
<feature type="transmembrane region" description="Helical" evidence="5">
    <location>
        <begin position="97"/>
        <end position="115"/>
    </location>
</feature>
<proteinExistence type="predicted"/>
<dbReference type="AlphaFoldDB" id="A0A1M6YT25"/>
<dbReference type="STRING" id="1055723.SAMN05216293_2937"/>
<evidence type="ECO:0000256" key="1">
    <source>
        <dbReference type="ARBA" id="ARBA00004141"/>
    </source>
</evidence>
<dbReference type="GO" id="GO:0016020">
    <property type="term" value="C:membrane"/>
    <property type="evidence" value="ECO:0007669"/>
    <property type="project" value="UniProtKB-SubCell"/>
</dbReference>
<evidence type="ECO:0000313" key="8">
    <source>
        <dbReference type="Proteomes" id="UP000184031"/>
    </source>
</evidence>
<keyword evidence="3 5" id="KW-1133">Transmembrane helix</keyword>
<dbReference type="InterPro" id="IPR032808">
    <property type="entry name" value="DoxX"/>
</dbReference>
<evidence type="ECO:0000313" key="6">
    <source>
        <dbReference type="EMBL" id="SFC14466.1"/>
    </source>
</evidence>
<evidence type="ECO:0000256" key="2">
    <source>
        <dbReference type="ARBA" id="ARBA00022692"/>
    </source>
</evidence>
<comment type="subcellular location">
    <subcellularLocation>
        <location evidence="1">Membrane</location>
        <topology evidence="1">Multi-pass membrane protein</topology>
    </subcellularLocation>
</comment>
<dbReference type="EMBL" id="FOKU01000006">
    <property type="protein sequence ID" value="SFC14466.1"/>
    <property type="molecule type" value="Genomic_DNA"/>
</dbReference>
<sequence>MNSKVFLVVRILLGLFVLVFGLNKFLNFLPAGGEMPDAVMNYFGALSSTYTLKLVAVVEVLSGLALIFNKYGALMALILMSVSVCAVLFHVTLSPEGIPPALALLILNIVVLVGYKDRYKDLLRA</sequence>
<evidence type="ECO:0000256" key="3">
    <source>
        <dbReference type="ARBA" id="ARBA00022989"/>
    </source>
</evidence>
<dbReference type="EMBL" id="FRAT01000008">
    <property type="protein sequence ID" value="SHL21426.1"/>
    <property type="molecule type" value="Genomic_DNA"/>
</dbReference>
<keyword evidence="2 5" id="KW-0812">Transmembrane</keyword>
<dbReference type="Pfam" id="PF07681">
    <property type="entry name" value="DoxX"/>
    <property type="match status" value="1"/>
</dbReference>
<comment type="caution">
    <text evidence="7">The sequence shown here is derived from an EMBL/GenBank/DDBJ whole genome shotgun (WGS) entry which is preliminary data.</text>
</comment>
<organism evidence="7 8">
    <name type="scientific">Flagellimonas taeanensis</name>
    <dbReference type="NCBI Taxonomy" id="1005926"/>
    <lineage>
        <taxon>Bacteria</taxon>
        <taxon>Pseudomonadati</taxon>
        <taxon>Bacteroidota</taxon>
        <taxon>Flavobacteriia</taxon>
        <taxon>Flavobacteriales</taxon>
        <taxon>Flavobacteriaceae</taxon>
        <taxon>Flagellimonas</taxon>
    </lineage>
</organism>
<keyword evidence="4 5" id="KW-0472">Membrane</keyword>
<dbReference type="Proteomes" id="UP000184031">
    <property type="component" value="Unassembled WGS sequence"/>
</dbReference>
<protein>
    <submittedName>
        <fullName evidence="7">DoxX protein</fullName>
    </submittedName>
</protein>
<evidence type="ECO:0000256" key="4">
    <source>
        <dbReference type="ARBA" id="ARBA00023136"/>
    </source>
</evidence>
<accession>A0A3A1NUF4</accession>
<dbReference type="RefSeq" id="WP_072881190.1">
    <property type="nucleotide sequence ID" value="NZ_FOKU01000006.1"/>
</dbReference>
<feature type="transmembrane region" description="Helical" evidence="5">
    <location>
        <begin position="74"/>
        <end position="91"/>
    </location>
</feature>
<evidence type="ECO:0000313" key="7">
    <source>
        <dbReference type="EMBL" id="SHL21426.1"/>
    </source>
</evidence>
<gene>
    <name evidence="6" type="ORF">SAMN04487891_106181</name>
    <name evidence="7" type="ORF">SAMN05216293_2937</name>
</gene>
<evidence type="ECO:0000256" key="5">
    <source>
        <dbReference type="SAM" id="Phobius"/>
    </source>
</evidence>